<accession>A0A930VY61</accession>
<dbReference type="Proteomes" id="UP000772566">
    <property type="component" value="Unassembled WGS sequence"/>
</dbReference>
<gene>
    <name evidence="1" type="ORF">HXK23_00595</name>
</gene>
<protein>
    <submittedName>
        <fullName evidence="1">Uncharacterized protein</fullName>
    </submittedName>
</protein>
<organism evidence="1 2">
    <name type="scientific">Lancefieldella parvula</name>
    <dbReference type="NCBI Taxonomy" id="1382"/>
    <lineage>
        <taxon>Bacteria</taxon>
        <taxon>Bacillati</taxon>
        <taxon>Actinomycetota</taxon>
        <taxon>Coriobacteriia</taxon>
        <taxon>Coriobacteriales</taxon>
        <taxon>Atopobiaceae</taxon>
        <taxon>Lancefieldella</taxon>
    </lineage>
</organism>
<reference evidence="1" key="1">
    <citation type="submission" date="2020-04" db="EMBL/GenBank/DDBJ databases">
        <title>Deep metagenomics examines the oral microbiome during advanced dental caries in children, revealing novel taxa and co-occurrences with host molecules.</title>
        <authorList>
            <person name="Baker J.L."/>
            <person name="Morton J.T."/>
            <person name="Dinis M."/>
            <person name="Alvarez R."/>
            <person name="Tran N.C."/>
            <person name="Knight R."/>
            <person name="Edlund A."/>
        </authorList>
    </citation>
    <scope>NUCLEOTIDE SEQUENCE</scope>
    <source>
        <strain evidence="1">JCVI_22A_bin.2</strain>
    </source>
</reference>
<evidence type="ECO:0000313" key="2">
    <source>
        <dbReference type="Proteomes" id="UP000772566"/>
    </source>
</evidence>
<dbReference type="AlphaFoldDB" id="A0A930VY61"/>
<comment type="caution">
    <text evidence="1">The sequence shown here is derived from an EMBL/GenBank/DDBJ whole genome shotgun (WGS) entry which is preliminary data.</text>
</comment>
<proteinExistence type="predicted"/>
<name>A0A930VY61_9ACTN</name>
<sequence>MDYCLSYFSAFNLLMSSSRPFDSLPASNAMVRAPLVPESAPGVSTERELAAYYGHLPEIQGMRLHQEPKGKVDLLINDVNSTFAKQHATLHICNSKVSPSSLLPIGADLKGFITSPEFTYLQIASKLDFIGTILAGSALCSDYFLNQDGHGGVSQRQNGPLTNRAAIAKFLSTQGRKRGIIPAKRALQHIVEKARSPREASLALLLCLPYNLGGFNLGTVELNRPIELENRYGEKITRIPDLTIQLKDKRKKQATVLLDYDPAVTHAGGQRVIRDLDRENELVTGVQCPHFSVSGEMLKSFSSVQGLVRQIRESTGIVARDTTISDLEDRQRALWMRLFKAR</sequence>
<evidence type="ECO:0000313" key="1">
    <source>
        <dbReference type="EMBL" id="MBF4808721.1"/>
    </source>
</evidence>
<dbReference type="EMBL" id="JABZGT010000011">
    <property type="protein sequence ID" value="MBF4808721.1"/>
    <property type="molecule type" value="Genomic_DNA"/>
</dbReference>